<accession>A0A0D1XIJ6</accession>
<dbReference type="RefSeq" id="WP_043066807.1">
    <property type="nucleotide sequence ID" value="NZ_BJOA01000291.1"/>
</dbReference>
<evidence type="ECO:0000313" key="3">
    <source>
        <dbReference type="Proteomes" id="UP000037269"/>
    </source>
</evidence>
<protein>
    <submittedName>
        <fullName evidence="1">Uncharacterized protein</fullName>
    </submittedName>
</protein>
<name>A0A0D1XIJ6_ANEMI</name>
<evidence type="ECO:0000313" key="2">
    <source>
        <dbReference type="EMBL" id="SDJ36176.1"/>
    </source>
</evidence>
<gene>
    <name evidence="1" type="ORF">AF333_21635</name>
    <name evidence="2" type="ORF">SAMN04487909_11675</name>
</gene>
<evidence type="ECO:0000313" key="4">
    <source>
        <dbReference type="Proteomes" id="UP000182836"/>
    </source>
</evidence>
<dbReference type="EMBL" id="FNED01000016">
    <property type="protein sequence ID" value="SDJ36176.1"/>
    <property type="molecule type" value="Genomic_DNA"/>
</dbReference>
<dbReference type="EMBL" id="LGUG01000004">
    <property type="protein sequence ID" value="KON97655.1"/>
    <property type="molecule type" value="Genomic_DNA"/>
</dbReference>
<reference evidence="2 4" key="2">
    <citation type="submission" date="2016-10" db="EMBL/GenBank/DDBJ databases">
        <authorList>
            <person name="de Groot N.N."/>
        </authorList>
    </citation>
    <scope>NUCLEOTIDE SEQUENCE [LARGE SCALE GENOMIC DNA]</scope>
    <source>
        <strain evidence="2 4">DSM 2895</strain>
    </source>
</reference>
<sequence>MVFDKVYFNRNFRFINIDPDIGVIDIEDIKRQEIDSVSVSHESIKHKFENIKKLNDISDIRGLRLNSYDYRSLNELKNYSSLEYFNFFGKTDEVIPFAELHSLWCVYLNYDRKTCSSIFQNKNLEYLFIDNYIGDSSEEFNIFTKAKRIGLVKNKILEFEVLKHMPFLEHLGIGYNSKITSIKWIEEGKSLTSIGFQNCKNIKDWSSIGNVSSIEKIIIESCGEIPSLDFLHQLPNLQEVRIIGTTSIGDGKIKDLMNHKTLKYLFLPIKKDYDIILADLESFNNN</sequence>
<proteinExistence type="predicted"/>
<reference evidence="1 3" key="1">
    <citation type="submission" date="2015-07" db="EMBL/GenBank/DDBJ databases">
        <title>Fjat-14205 dsm 2895.</title>
        <authorList>
            <person name="Liu B."/>
            <person name="Wang J."/>
            <person name="Zhu Y."/>
            <person name="Liu G."/>
            <person name="Chen Q."/>
            <person name="Chen Z."/>
            <person name="Lan J."/>
            <person name="Che J."/>
            <person name="Ge C."/>
            <person name="Shi H."/>
            <person name="Pan Z."/>
            <person name="Liu X."/>
        </authorList>
    </citation>
    <scope>NUCLEOTIDE SEQUENCE [LARGE SCALE GENOMIC DNA]</scope>
    <source>
        <strain evidence="1 3">DSM 2895</strain>
    </source>
</reference>
<dbReference type="Proteomes" id="UP000182836">
    <property type="component" value="Unassembled WGS sequence"/>
</dbReference>
<dbReference type="STRING" id="47500.AF333_21635"/>
<dbReference type="Gene3D" id="3.80.10.10">
    <property type="entry name" value="Ribonuclease Inhibitor"/>
    <property type="match status" value="1"/>
</dbReference>
<organism evidence="1 3">
    <name type="scientific">Aneurinibacillus migulanus</name>
    <name type="common">Bacillus migulanus</name>
    <dbReference type="NCBI Taxonomy" id="47500"/>
    <lineage>
        <taxon>Bacteria</taxon>
        <taxon>Bacillati</taxon>
        <taxon>Bacillota</taxon>
        <taxon>Bacilli</taxon>
        <taxon>Bacillales</taxon>
        <taxon>Paenibacillaceae</taxon>
        <taxon>Aneurinibacillus group</taxon>
        <taxon>Aneurinibacillus</taxon>
    </lineage>
</organism>
<dbReference type="OrthoDB" id="9157385at2"/>
<dbReference type="AlphaFoldDB" id="A0A0D1XIJ6"/>
<dbReference type="GeneID" id="42307739"/>
<dbReference type="InterPro" id="IPR032675">
    <property type="entry name" value="LRR_dom_sf"/>
</dbReference>
<keyword evidence="3" id="KW-1185">Reference proteome</keyword>
<dbReference type="PATRIC" id="fig|47500.8.peg.945"/>
<dbReference type="Proteomes" id="UP000037269">
    <property type="component" value="Unassembled WGS sequence"/>
</dbReference>
<evidence type="ECO:0000313" key="1">
    <source>
        <dbReference type="EMBL" id="KON97655.1"/>
    </source>
</evidence>
<dbReference type="SUPFAM" id="SSF52058">
    <property type="entry name" value="L domain-like"/>
    <property type="match status" value="1"/>
</dbReference>